<comment type="pathway">
    <text evidence="1">Carbohydrate metabolism; galactose metabolism.</text>
</comment>
<evidence type="ECO:0000256" key="3">
    <source>
        <dbReference type="ARBA" id="ARBA00018569"/>
    </source>
</evidence>
<evidence type="ECO:0000259" key="6">
    <source>
        <dbReference type="Pfam" id="PF01370"/>
    </source>
</evidence>
<evidence type="ECO:0000256" key="1">
    <source>
        <dbReference type="ARBA" id="ARBA00004947"/>
    </source>
</evidence>
<dbReference type="InterPro" id="IPR001509">
    <property type="entry name" value="Epimerase_deHydtase"/>
</dbReference>
<dbReference type="Gene3D" id="3.90.25.10">
    <property type="entry name" value="UDP-galactose 4-epimerase, domain 1"/>
    <property type="match status" value="1"/>
</dbReference>
<evidence type="ECO:0000256" key="2">
    <source>
        <dbReference type="ARBA" id="ARBA00007637"/>
    </source>
</evidence>
<dbReference type="Proteomes" id="UP000219621">
    <property type="component" value="Unassembled WGS sequence"/>
</dbReference>
<dbReference type="EMBL" id="OCNJ01000008">
    <property type="protein sequence ID" value="SOD98782.1"/>
    <property type="molecule type" value="Genomic_DNA"/>
</dbReference>
<sequence>MTRHLVLGGCGFIGRHLALALARRGDPVVVADIMPPPPELGEAGIEYRAVEPGEPAWEPLIDGCEVIHHYAWTTVPATANDDPLGDLDANLRNTVRLLETLRREGGRRLLFSSSGGTVYGRLTQTPVPETHAFAPITAYGASKAAAEIYMGFYHGCHGLDCRVARISNPFGAGQDPRRKQGAASAFLFQTLAGEEITIWGDGSVVRDYIHIADLVEGLLAVADAPVPTAAAAAMPVYNIGSGVGVSLNGIVDVLRSRLHLDPTVTYLPGRPFDVPVSVLDISRAAVELNWRPRLSFADGCARMLADLRRGQTSFSTLLD</sequence>
<dbReference type="SUPFAM" id="SSF51735">
    <property type="entry name" value="NAD(P)-binding Rossmann-fold domains"/>
    <property type="match status" value="1"/>
</dbReference>
<keyword evidence="8" id="KW-1185">Reference proteome</keyword>
<dbReference type="PANTHER" id="PTHR43725">
    <property type="entry name" value="UDP-GLUCOSE 4-EPIMERASE"/>
    <property type="match status" value="1"/>
</dbReference>
<protein>
    <recommendedName>
        <fullName evidence="3">UDP-glucose 4-epimerase</fullName>
    </recommendedName>
    <alternativeName>
        <fullName evidence="5">Galactowaldenase</fullName>
    </alternativeName>
    <alternativeName>
        <fullName evidence="4">UDP-galactose 4-epimerase</fullName>
    </alternativeName>
</protein>
<dbReference type="PRINTS" id="PR01713">
    <property type="entry name" value="NUCEPIMERASE"/>
</dbReference>
<dbReference type="RefSeq" id="WP_097280489.1">
    <property type="nucleotide sequence ID" value="NZ_OCNJ01000008.1"/>
</dbReference>
<feature type="domain" description="NAD-dependent epimerase/dehydratase" evidence="6">
    <location>
        <begin position="5"/>
        <end position="240"/>
    </location>
</feature>
<proteinExistence type="inferred from homology"/>
<name>A0A286GTL0_9PROT</name>
<evidence type="ECO:0000313" key="8">
    <source>
        <dbReference type="Proteomes" id="UP000219621"/>
    </source>
</evidence>
<dbReference type="OrthoDB" id="9801785at2"/>
<reference evidence="7 8" key="1">
    <citation type="submission" date="2017-09" db="EMBL/GenBank/DDBJ databases">
        <authorList>
            <person name="Ehlers B."/>
            <person name="Leendertz F.H."/>
        </authorList>
    </citation>
    <scope>NUCLEOTIDE SEQUENCE [LARGE SCALE GENOMIC DNA]</scope>
    <source>
        <strain evidence="7 8">USBA 140</strain>
    </source>
</reference>
<dbReference type="Gene3D" id="3.40.50.720">
    <property type="entry name" value="NAD(P)-binding Rossmann-like Domain"/>
    <property type="match status" value="1"/>
</dbReference>
<gene>
    <name evidence="7" type="ORF">SAMN05421508_10883</name>
</gene>
<evidence type="ECO:0000256" key="4">
    <source>
        <dbReference type="ARBA" id="ARBA00031367"/>
    </source>
</evidence>
<evidence type="ECO:0000313" key="7">
    <source>
        <dbReference type="EMBL" id="SOD98782.1"/>
    </source>
</evidence>
<dbReference type="InterPro" id="IPR036291">
    <property type="entry name" value="NAD(P)-bd_dom_sf"/>
</dbReference>
<accession>A0A286GTL0</accession>
<dbReference type="PANTHER" id="PTHR43725:SF53">
    <property type="entry name" value="UDP-ARABINOSE 4-EPIMERASE 1"/>
    <property type="match status" value="1"/>
</dbReference>
<comment type="similarity">
    <text evidence="2">Belongs to the NAD(P)-dependent epimerase/dehydratase family.</text>
</comment>
<evidence type="ECO:0000256" key="5">
    <source>
        <dbReference type="ARBA" id="ARBA00033067"/>
    </source>
</evidence>
<organism evidence="7 8">
    <name type="scientific">Caenispirillum bisanense</name>
    <dbReference type="NCBI Taxonomy" id="414052"/>
    <lineage>
        <taxon>Bacteria</taxon>
        <taxon>Pseudomonadati</taxon>
        <taxon>Pseudomonadota</taxon>
        <taxon>Alphaproteobacteria</taxon>
        <taxon>Rhodospirillales</taxon>
        <taxon>Novispirillaceae</taxon>
        <taxon>Caenispirillum</taxon>
    </lineage>
</organism>
<dbReference type="AlphaFoldDB" id="A0A286GTL0"/>
<dbReference type="Pfam" id="PF01370">
    <property type="entry name" value="Epimerase"/>
    <property type="match status" value="1"/>
</dbReference>